<feature type="transmembrane region" description="Helical" evidence="5">
    <location>
        <begin position="273"/>
        <end position="292"/>
    </location>
</feature>
<keyword evidence="2 5" id="KW-0812">Transmembrane</keyword>
<evidence type="ECO:0000256" key="3">
    <source>
        <dbReference type="ARBA" id="ARBA00022989"/>
    </source>
</evidence>
<feature type="transmembrane region" description="Helical" evidence="5">
    <location>
        <begin position="133"/>
        <end position="151"/>
    </location>
</feature>
<dbReference type="EMBL" id="JARJBC010000013">
    <property type="protein sequence ID" value="MDF3291653.1"/>
    <property type="molecule type" value="Genomic_DNA"/>
</dbReference>
<evidence type="ECO:0000259" key="6">
    <source>
        <dbReference type="PROSITE" id="PS50850"/>
    </source>
</evidence>
<dbReference type="Proteomes" id="UP001216579">
    <property type="component" value="Unassembled WGS sequence"/>
</dbReference>
<evidence type="ECO:0000313" key="8">
    <source>
        <dbReference type="Proteomes" id="UP001216579"/>
    </source>
</evidence>
<feature type="transmembrane region" description="Helical" evidence="5">
    <location>
        <begin position="363"/>
        <end position="382"/>
    </location>
</feature>
<protein>
    <submittedName>
        <fullName evidence="7">MFS transporter</fullName>
    </submittedName>
</protein>
<dbReference type="InterPro" id="IPR011701">
    <property type="entry name" value="MFS"/>
</dbReference>
<dbReference type="InterPro" id="IPR036259">
    <property type="entry name" value="MFS_trans_sf"/>
</dbReference>
<dbReference type="Gene3D" id="1.20.1250.20">
    <property type="entry name" value="MFS general substrate transporter like domains"/>
    <property type="match status" value="2"/>
</dbReference>
<organism evidence="7 8">
    <name type="scientific">Streptomyces silvisoli</name>
    <dbReference type="NCBI Taxonomy" id="3034235"/>
    <lineage>
        <taxon>Bacteria</taxon>
        <taxon>Bacillati</taxon>
        <taxon>Actinomycetota</taxon>
        <taxon>Actinomycetes</taxon>
        <taxon>Kitasatosporales</taxon>
        <taxon>Streptomycetaceae</taxon>
        <taxon>Streptomyces</taxon>
    </lineage>
</organism>
<feature type="domain" description="Major facilitator superfamily (MFS) profile" evidence="6">
    <location>
        <begin position="10"/>
        <end position="385"/>
    </location>
</feature>
<dbReference type="PROSITE" id="PS50850">
    <property type="entry name" value="MFS"/>
    <property type="match status" value="1"/>
</dbReference>
<accession>A0ABT5ZRF6</accession>
<feature type="transmembrane region" description="Helical" evidence="5">
    <location>
        <begin position="47"/>
        <end position="65"/>
    </location>
</feature>
<keyword evidence="4 5" id="KW-0472">Membrane</keyword>
<dbReference type="Pfam" id="PF07690">
    <property type="entry name" value="MFS_1"/>
    <property type="match status" value="2"/>
</dbReference>
<feature type="transmembrane region" description="Helical" evidence="5">
    <location>
        <begin position="243"/>
        <end position="261"/>
    </location>
</feature>
<feature type="transmembrane region" description="Helical" evidence="5">
    <location>
        <begin position="215"/>
        <end position="237"/>
    </location>
</feature>
<name>A0ABT5ZRF6_9ACTN</name>
<evidence type="ECO:0000256" key="2">
    <source>
        <dbReference type="ARBA" id="ARBA00022692"/>
    </source>
</evidence>
<dbReference type="PANTHER" id="PTHR42910:SF1">
    <property type="entry name" value="MAJOR FACILITATOR SUPERFAMILY (MFS) PROFILE DOMAIN-CONTAINING PROTEIN"/>
    <property type="match status" value="1"/>
</dbReference>
<sequence>MKGSGLGRALTVTLALACAITSSNIYINQPVLTEMARSLGVSDGAMGAVPTATQFGYALGILLLVPLGDTRDRRKLILGLSAAATVALAATALAPNLAVLTVCSLLLGVLTPVPQIVIPLAVALAPGEGRGRIVGILQGGLLVGLLASRAYAGALADLVGWRWVYGCSVGLMIALEVILFLTLPRGVTGGAPLGYRELLRSLPHTFAQSTLVRRVCVSGALVGVSFGAFWTTLAFVLQDSYGYGPGIAGLFGLVAAASALASPRAGRMADRVGGRRTQTILLAVSLLGWVALLGGKNWLALLVLGVILLDVGVWGNQVVNQAMLFTLADEKHSRLNTLYFTFRFLGIASGSLLGSQLWDAGGWYAVGTAGVAALLLAAPILFTTRDNRPVPEASRGAARKTAARN</sequence>
<dbReference type="CDD" id="cd17324">
    <property type="entry name" value="MFS_NepI_like"/>
    <property type="match status" value="1"/>
</dbReference>
<keyword evidence="3 5" id="KW-1133">Transmembrane helix</keyword>
<evidence type="ECO:0000313" key="7">
    <source>
        <dbReference type="EMBL" id="MDF3291653.1"/>
    </source>
</evidence>
<keyword evidence="8" id="KW-1185">Reference proteome</keyword>
<evidence type="ECO:0000256" key="4">
    <source>
        <dbReference type="ARBA" id="ARBA00023136"/>
    </source>
</evidence>
<feature type="transmembrane region" description="Helical" evidence="5">
    <location>
        <begin position="105"/>
        <end position="126"/>
    </location>
</feature>
<comment type="caution">
    <text evidence="7">The sequence shown here is derived from an EMBL/GenBank/DDBJ whole genome shotgun (WGS) entry which is preliminary data.</text>
</comment>
<proteinExistence type="predicted"/>
<dbReference type="SUPFAM" id="SSF103473">
    <property type="entry name" value="MFS general substrate transporter"/>
    <property type="match status" value="1"/>
</dbReference>
<evidence type="ECO:0000256" key="5">
    <source>
        <dbReference type="SAM" id="Phobius"/>
    </source>
</evidence>
<feature type="transmembrane region" description="Helical" evidence="5">
    <location>
        <begin position="163"/>
        <end position="183"/>
    </location>
</feature>
<comment type="subcellular location">
    <subcellularLocation>
        <location evidence="1">Cell membrane</location>
        <topology evidence="1">Multi-pass membrane protein</topology>
    </subcellularLocation>
</comment>
<feature type="transmembrane region" description="Helical" evidence="5">
    <location>
        <begin position="77"/>
        <end position="99"/>
    </location>
</feature>
<evidence type="ECO:0000256" key="1">
    <source>
        <dbReference type="ARBA" id="ARBA00004651"/>
    </source>
</evidence>
<dbReference type="RefSeq" id="WP_276094830.1">
    <property type="nucleotide sequence ID" value="NZ_JARJBC010000013.1"/>
</dbReference>
<reference evidence="7 8" key="1">
    <citation type="submission" date="2023-03" db="EMBL/GenBank/DDBJ databases">
        <title>Draft genome sequence of Streptomyces sp. RB6PN23 isolated from peat swamp forest in Thailand.</title>
        <authorList>
            <person name="Klaysubun C."/>
            <person name="Duangmal K."/>
        </authorList>
    </citation>
    <scope>NUCLEOTIDE SEQUENCE [LARGE SCALE GENOMIC DNA]</scope>
    <source>
        <strain evidence="7 8">RB6PN23</strain>
    </source>
</reference>
<dbReference type="InterPro" id="IPR020846">
    <property type="entry name" value="MFS_dom"/>
</dbReference>
<gene>
    <name evidence="7" type="ORF">P3G67_20975</name>
</gene>
<dbReference type="PANTHER" id="PTHR42910">
    <property type="entry name" value="TRANSPORTER SCO4007-RELATED"/>
    <property type="match status" value="1"/>
</dbReference>